<dbReference type="SUPFAM" id="SSF47391">
    <property type="entry name" value="Dimerization-anchoring domain of cAMP-dependent PK regulatory subunit"/>
    <property type="match status" value="1"/>
</dbReference>
<proteinExistence type="predicted"/>
<reference evidence="4 5" key="1">
    <citation type="submission" date="2020-04" db="EMBL/GenBank/DDBJ databases">
        <authorList>
            <person name="Wallbank WR R."/>
            <person name="Pardo Diaz C."/>
            <person name="Kozak K."/>
            <person name="Martin S."/>
            <person name="Jiggins C."/>
            <person name="Moest M."/>
            <person name="Warren A I."/>
            <person name="Byers J.R.P. K."/>
            <person name="Montejo-Kovacevich G."/>
            <person name="Yen C E."/>
        </authorList>
    </citation>
    <scope>NUCLEOTIDE SEQUENCE [LARGE SCALE GENOMIC DNA]</scope>
</reference>
<evidence type="ECO:0000259" key="1">
    <source>
        <dbReference type="SMART" id="SM00394"/>
    </source>
</evidence>
<dbReference type="Proteomes" id="UP000494106">
    <property type="component" value="Unassembled WGS sequence"/>
</dbReference>
<dbReference type="SMART" id="SM00394">
    <property type="entry name" value="RIIa"/>
    <property type="match status" value="1"/>
</dbReference>
<dbReference type="CDD" id="cd12100">
    <property type="entry name" value="DD_CABYR_SP17"/>
    <property type="match status" value="1"/>
</dbReference>
<keyword evidence="4" id="KW-1185">Reference proteome</keyword>
<accession>A0A8S1AGG6</accession>
<protein>
    <recommendedName>
        <fullName evidence="1">RIIa domain-containing protein</fullName>
    </recommendedName>
</protein>
<name>A0A8S1AGG6_ARCPL</name>
<sequence>MEGTSSKNLIEDCRLNLPDGLRELMGDISREVLRAQPSNLYRFIADYLSALLVTRDHLSIADQVCDYVCQCDCQPELLIELEQLGLDEHNAQKVKDIVLKNLQKEEVNERTILAALLAKTNIEADMYPDVVNAVRLAYIRHQSHNIPKYEASYRAYGVRREIASKKEQEIPIRTYMSYAEPGHIAPTSNNSSLSERMQQQIELTASLNLARIKTDSSMSLAGSFCDLPRHKPYNTRESENLYLLEETEKEHSHIDYTARSPHTSLVSEEGKKYPHSDKRISFQDTSEGELYYEGVTAYDETTSINIALIDDAIPQEQESDQNKADFDEECNDESVATEFSDETVSEEIIENVDYEIEKTGVNKTDRDYIKAMNSEVDTDSCEDLEAQ</sequence>
<evidence type="ECO:0000313" key="4">
    <source>
        <dbReference type="Proteomes" id="UP000494106"/>
    </source>
</evidence>
<dbReference type="Pfam" id="PF02197">
    <property type="entry name" value="RIIa"/>
    <property type="match status" value="1"/>
</dbReference>
<dbReference type="EMBL" id="CADEBC010000522">
    <property type="protein sequence ID" value="CAB3244988.1"/>
    <property type="molecule type" value="Genomic_DNA"/>
</dbReference>
<dbReference type="InterPro" id="IPR047579">
    <property type="entry name" value="DD_CABYR_SP17"/>
</dbReference>
<gene>
    <name evidence="2" type="ORF">APLA_LOCUS10248</name>
    <name evidence="3" type="ORF">APLA_LOCUS16988</name>
</gene>
<evidence type="ECO:0000313" key="3">
    <source>
        <dbReference type="EMBL" id="CAB3260484.1"/>
    </source>
</evidence>
<dbReference type="OrthoDB" id="26525at2759"/>
<dbReference type="Proteomes" id="UP000494256">
    <property type="component" value="Unassembled WGS sequence"/>
</dbReference>
<dbReference type="AlphaFoldDB" id="A0A8S1AGG6"/>
<organism evidence="2 4">
    <name type="scientific">Arctia plantaginis</name>
    <name type="common">Wood tiger moth</name>
    <name type="synonym">Phalaena plantaginis</name>
    <dbReference type="NCBI Taxonomy" id="874455"/>
    <lineage>
        <taxon>Eukaryota</taxon>
        <taxon>Metazoa</taxon>
        <taxon>Ecdysozoa</taxon>
        <taxon>Arthropoda</taxon>
        <taxon>Hexapoda</taxon>
        <taxon>Insecta</taxon>
        <taxon>Pterygota</taxon>
        <taxon>Neoptera</taxon>
        <taxon>Endopterygota</taxon>
        <taxon>Lepidoptera</taxon>
        <taxon>Glossata</taxon>
        <taxon>Ditrysia</taxon>
        <taxon>Noctuoidea</taxon>
        <taxon>Erebidae</taxon>
        <taxon>Arctiinae</taxon>
        <taxon>Arctia</taxon>
    </lineage>
</organism>
<feature type="domain" description="RIIa" evidence="1">
    <location>
        <begin position="19"/>
        <end position="56"/>
    </location>
</feature>
<dbReference type="InterPro" id="IPR003117">
    <property type="entry name" value="cAMP_dep_PK_reg_su_I/II_a/b"/>
</dbReference>
<dbReference type="Gene3D" id="1.20.890.10">
    <property type="entry name" value="cAMP-dependent protein kinase regulatory subunit, dimerization-anchoring domain"/>
    <property type="match status" value="1"/>
</dbReference>
<evidence type="ECO:0000313" key="2">
    <source>
        <dbReference type="EMBL" id="CAB3244988.1"/>
    </source>
</evidence>
<dbReference type="EMBL" id="CADEBD010000857">
    <property type="protein sequence ID" value="CAB3260484.1"/>
    <property type="molecule type" value="Genomic_DNA"/>
</dbReference>
<evidence type="ECO:0000313" key="5">
    <source>
        <dbReference type="Proteomes" id="UP000494256"/>
    </source>
</evidence>
<comment type="caution">
    <text evidence="2">The sequence shown here is derived from an EMBL/GenBank/DDBJ whole genome shotgun (WGS) entry which is preliminary data.</text>
</comment>